<name>A0A2I6S7S4_9RHOO</name>
<organism evidence="2 3">
    <name type="scientific">Pseudazoarcus pumilus</name>
    <dbReference type="NCBI Taxonomy" id="2067960"/>
    <lineage>
        <taxon>Bacteria</taxon>
        <taxon>Pseudomonadati</taxon>
        <taxon>Pseudomonadota</taxon>
        <taxon>Betaproteobacteria</taxon>
        <taxon>Rhodocyclales</taxon>
        <taxon>Zoogloeaceae</taxon>
        <taxon>Pseudazoarcus</taxon>
    </lineage>
</organism>
<evidence type="ECO:0000313" key="3">
    <source>
        <dbReference type="Proteomes" id="UP000242205"/>
    </source>
</evidence>
<keyword evidence="3" id="KW-1185">Reference proteome</keyword>
<feature type="transmembrane region" description="Helical" evidence="1">
    <location>
        <begin position="17"/>
        <end position="36"/>
    </location>
</feature>
<keyword evidence="1" id="KW-1133">Transmembrane helix</keyword>
<dbReference type="EMBL" id="CP025682">
    <property type="protein sequence ID" value="AUN95302.1"/>
    <property type="molecule type" value="Genomic_DNA"/>
</dbReference>
<feature type="transmembrane region" description="Helical" evidence="1">
    <location>
        <begin position="48"/>
        <end position="68"/>
    </location>
</feature>
<sequence>MNDFRIDRLAALLAENWPAAALVACGWAALMIYTLLRGGARWRPTRPLAVFAGIVAAVSALFTVPLLADIPFGAFADRERWSALFMIAVASGAIAFAFAWPAAATAFRSRD</sequence>
<keyword evidence="1" id="KW-0472">Membrane</keyword>
<evidence type="ECO:0000256" key="1">
    <source>
        <dbReference type="SAM" id="Phobius"/>
    </source>
</evidence>
<evidence type="ECO:0000313" key="2">
    <source>
        <dbReference type="EMBL" id="AUN95302.1"/>
    </source>
</evidence>
<dbReference type="RefSeq" id="WP_102247351.1">
    <property type="nucleotide sequence ID" value="NZ_CP025682.1"/>
</dbReference>
<dbReference type="KEGG" id="atw:C0099_10400"/>
<proteinExistence type="predicted"/>
<reference evidence="2 3" key="1">
    <citation type="submission" date="2018-01" db="EMBL/GenBank/DDBJ databases">
        <authorList>
            <person name="Fu G.-Y."/>
        </authorList>
    </citation>
    <scope>NUCLEOTIDE SEQUENCE [LARGE SCALE GENOMIC DNA]</scope>
    <source>
        <strain evidence="2 3">SY39</strain>
    </source>
</reference>
<feature type="transmembrane region" description="Helical" evidence="1">
    <location>
        <begin position="80"/>
        <end position="100"/>
    </location>
</feature>
<dbReference type="AlphaFoldDB" id="A0A2I6S7S4"/>
<accession>A0A2I6S7S4</accession>
<protein>
    <submittedName>
        <fullName evidence="2">Uncharacterized protein</fullName>
    </submittedName>
</protein>
<gene>
    <name evidence="2" type="ORF">C0099_10400</name>
</gene>
<keyword evidence="1" id="KW-0812">Transmembrane</keyword>
<dbReference type="Proteomes" id="UP000242205">
    <property type="component" value="Chromosome"/>
</dbReference>